<dbReference type="AlphaFoldDB" id="A0A1E3Q2W0"/>
<dbReference type="GO" id="GO:0006874">
    <property type="term" value="P:intracellular calcium ion homeostasis"/>
    <property type="evidence" value="ECO:0007669"/>
    <property type="project" value="TreeGrafter"/>
</dbReference>
<dbReference type="GO" id="GO:0008324">
    <property type="term" value="F:monoatomic cation transmembrane transporter activity"/>
    <property type="evidence" value="ECO:0007669"/>
    <property type="project" value="TreeGrafter"/>
</dbReference>
<feature type="transmembrane region" description="Helical" evidence="8">
    <location>
        <begin position="831"/>
        <end position="852"/>
    </location>
</feature>
<feature type="transmembrane region" description="Helical" evidence="8">
    <location>
        <begin position="973"/>
        <end position="992"/>
    </location>
</feature>
<evidence type="ECO:0000313" key="11">
    <source>
        <dbReference type="EMBL" id="ODQ71991.1"/>
    </source>
</evidence>
<dbReference type="Gene3D" id="1.20.1420.30">
    <property type="entry name" value="NCX, central ion-binding region"/>
    <property type="match status" value="2"/>
</dbReference>
<dbReference type="InterPro" id="IPR044880">
    <property type="entry name" value="NCX_ion-bd_dom_sf"/>
</dbReference>
<evidence type="ECO:0000259" key="10">
    <source>
        <dbReference type="Pfam" id="PF01699"/>
    </source>
</evidence>
<feature type="transmembrane region" description="Helical" evidence="8">
    <location>
        <begin position="186"/>
        <end position="209"/>
    </location>
</feature>
<evidence type="ECO:0000256" key="4">
    <source>
        <dbReference type="ARBA" id="ARBA00022692"/>
    </source>
</evidence>
<keyword evidence="5 8" id="KW-1133">Transmembrane helix</keyword>
<feature type="chain" id="PRO_5009134052" description="Sodium/calcium exchanger membrane region domain-containing protein" evidence="9">
    <location>
        <begin position="31"/>
        <end position="999"/>
    </location>
</feature>
<sequence length="999" mass="108844">MLALSLPRQALHLAFPCILLIMALSACVHAEAAVLGGSDETRLPSSPILKMQYTPYQLLSFKTAADGLECSDVLKAKNKCAFVKQYCAEDRIGLFNYLELYYCTFADAKPIAFVIITVWLIAVFTTIGITASDFLCPNLNTISDLLGMSESLAGVTFLALGNGSPDVFSTYAAMKSGSGSLAVGELIGAASFITSVVAGSMAIICPFTVNWGSFLRELGFFTVAVAFAMYCLQDGRIALWECTAMVVFYLVYVIFVVTWHWWLTRGDRSTSTPTHHADQRATTPDSFGSEQQLTYFSDVVDSRGLDEQEVESAPLLGTAPSSSNMDIEQAVDRYHLRALQESTYGEIAQTMRLQRPWNNSHSGYGYGESPSLPSSVPVRPSLIGALELRSAVQRGRKAMKLDEEAVARHFRNRSVSQGFSRRHKPLHAHRLSVDHIISAGVSSRYAYGQENVRGHKFRSHSAIETGDLAYFSEGSRPSSRASSRSPPPYFAATFPRPSSSATAQYQDEMSAAALVSPSLQPLRSPSVSSPVRQNASHFQSSLTAMPSIFGPRSRSNSSQTERGTSPYGRSGRSKKTHARNTSSISRRSRSTSPFDRFLAFQPPSVLPVSSEVPQSVSRIPEEDLVSFDDRSSRYSDTPASPGVGLLDIPEPHHNESDISEVDSQISDVSLRWSIWSCIPRAYDVKKALFPTIDRLHEKTNLNKFVSIIVVPSVLLLTITVPVVEAERLDHEDNEAFEIPEVLVDGGGNCADDDSPDEADGNANVMGQTRFKGWNKWLTCVQCLFGPLGILYMNWYDVDNLLQTSVYVAVGSLIALAGLLRFTDTHKPPVKLLPALCFVGFIVSISWISAIAVEAVGILKAYGVIFGISDAILGLTVFALGNSLGDYVSNITVAKMGYPMMAISACFGSPMLNILIGIGVSGIIILPNSSDYTDDDAYNLEIAPSLIISAATLFLNLLLFLTCVPLSKWRMTRTIGIASVSLWVVGTGINVVLEIMTMSR</sequence>
<accession>A0A1E3Q2W0</accession>
<name>A0A1E3Q2W0_LIPST</name>
<feature type="domain" description="Sodium/calcium exchanger membrane region" evidence="10">
    <location>
        <begin position="118"/>
        <end position="257"/>
    </location>
</feature>
<feature type="compositionally biased region" description="Low complexity" evidence="7">
    <location>
        <begin position="520"/>
        <end position="533"/>
    </location>
</feature>
<comment type="similarity">
    <text evidence="2">Belongs to the Ca(2+):cation antiporter (CaCA) (TC 2.A.19) family.</text>
</comment>
<dbReference type="PANTHER" id="PTHR12266">
    <property type="entry name" value="NA+/CA2+ K+ INDEPENDENT EXCHANGER"/>
    <property type="match status" value="1"/>
</dbReference>
<feature type="transmembrane region" description="Helical" evidence="8">
    <location>
        <begin position="704"/>
        <end position="723"/>
    </location>
</feature>
<feature type="region of interest" description="Disordered" evidence="7">
    <location>
        <begin position="472"/>
        <end position="505"/>
    </location>
</feature>
<keyword evidence="4 8" id="KW-0812">Transmembrane</keyword>
<feature type="transmembrane region" description="Helical" evidence="8">
    <location>
        <begin position="244"/>
        <end position="263"/>
    </location>
</feature>
<organism evidence="11 12">
    <name type="scientific">Lipomyces starkeyi NRRL Y-11557</name>
    <dbReference type="NCBI Taxonomy" id="675824"/>
    <lineage>
        <taxon>Eukaryota</taxon>
        <taxon>Fungi</taxon>
        <taxon>Dikarya</taxon>
        <taxon>Ascomycota</taxon>
        <taxon>Saccharomycotina</taxon>
        <taxon>Lipomycetes</taxon>
        <taxon>Lipomycetales</taxon>
        <taxon>Lipomycetaceae</taxon>
        <taxon>Lipomyces</taxon>
    </lineage>
</organism>
<feature type="transmembrane region" description="Helical" evidence="8">
    <location>
        <begin position="945"/>
        <end position="966"/>
    </location>
</feature>
<evidence type="ECO:0000313" key="12">
    <source>
        <dbReference type="Proteomes" id="UP000094385"/>
    </source>
</evidence>
<evidence type="ECO:0000256" key="7">
    <source>
        <dbReference type="SAM" id="MobiDB-lite"/>
    </source>
</evidence>
<gene>
    <name evidence="11" type="ORF">LIPSTDRAFT_84172</name>
</gene>
<comment type="subcellular location">
    <subcellularLocation>
        <location evidence="1">Membrane</location>
        <topology evidence="1">Multi-pass membrane protein</topology>
    </subcellularLocation>
</comment>
<dbReference type="PANTHER" id="PTHR12266:SF0">
    <property type="entry name" value="MITOCHONDRIAL SODIUM_CALCIUM EXCHANGER PROTEIN"/>
    <property type="match status" value="1"/>
</dbReference>
<feature type="region of interest" description="Disordered" evidence="7">
    <location>
        <begin position="520"/>
        <end position="590"/>
    </location>
</feature>
<feature type="compositionally biased region" description="Low complexity" evidence="7">
    <location>
        <begin position="475"/>
        <end position="484"/>
    </location>
</feature>
<evidence type="ECO:0000256" key="9">
    <source>
        <dbReference type="SAM" id="SignalP"/>
    </source>
</evidence>
<evidence type="ECO:0000256" key="5">
    <source>
        <dbReference type="ARBA" id="ARBA00022989"/>
    </source>
</evidence>
<keyword evidence="9" id="KW-0732">Signal</keyword>
<dbReference type="InterPro" id="IPR051359">
    <property type="entry name" value="CaCA_antiporter"/>
</dbReference>
<feature type="transmembrane region" description="Helical" evidence="8">
    <location>
        <begin position="800"/>
        <end position="819"/>
    </location>
</feature>
<dbReference type="InterPro" id="IPR004837">
    <property type="entry name" value="NaCa_Exmemb"/>
</dbReference>
<feature type="transmembrane region" description="Helical" evidence="8">
    <location>
        <begin position="111"/>
        <end position="136"/>
    </location>
</feature>
<reference evidence="11 12" key="1">
    <citation type="journal article" date="2016" name="Proc. Natl. Acad. Sci. U.S.A.">
        <title>Comparative genomics of biotechnologically important yeasts.</title>
        <authorList>
            <person name="Riley R."/>
            <person name="Haridas S."/>
            <person name="Wolfe K.H."/>
            <person name="Lopes M.R."/>
            <person name="Hittinger C.T."/>
            <person name="Goeker M."/>
            <person name="Salamov A.A."/>
            <person name="Wisecaver J.H."/>
            <person name="Long T.M."/>
            <person name="Calvey C.H."/>
            <person name="Aerts A.L."/>
            <person name="Barry K.W."/>
            <person name="Choi C."/>
            <person name="Clum A."/>
            <person name="Coughlan A.Y."/>
            <person name="Deshpande S."/>
            <person name="Douglass A.P."/>
            <person name="Hanson S.J."/>
            <person name="Klenk H.-P."/>
            <person name="LaButti K.M."/>
            <person name="Lapidus A."/>
            <person name="Lindquist E.A."/>
            <person name="Lipzen A.M."/>
            <person name="Meier-Kolthoff J.P."/>
            <person name="Ohm R.A."/>
            <person name="Otillar R.P."/>
            <person name="Pangilinan J.L."/>
            <person name="Peng Y."/>
            <person name="Rokas A."/>
            <person name="Rosa C.A."/>
            <person name="Scheuner C."/>
            <person name="Sibirny A.A."/>
            <person name="Slot J.C."/>
            <person name="Stielow J.B."/>
            <person name="Sun H."/>
            <person name="Kurtzman C.P."/>
            <person name="Blackwell M."/>
            <person name="Grigoriev I.V."/>
            <person name="Jeffries T.W."/>
        </authorList>
    </citation>
    <scope>NUCLEOTIDE SEQUENCE [LARGE SCALE GENOMIC DNA]</scope>
    <source>
        <strain evidence="11 12">NRRL Y-11557</strain>
    </source>
</reference>
<evidence type="ECO:0000256" key="2">
    <source>
        <dbReference type="ARBA" id="ARBA00008170"/>
    </source>
</evidence>
<evidence type="ECO:0000256" key="1">
    <source>
        <dbReference type="ARBA" id="ARBA00004141"/>
    </source>
</evidence>
<feature type="transmembrane region" description="Helical" evidence="8">
    <location>
        <begin position="900"/>
        <end position="925"/>
    </location>
</feature>
<proteinExistence type="inferred from homology"/>
<evidence type="ECO:0000256" key="3">
    <source>
        <dbReference type="ARBA" id="ARBA00022448"/>
    </source>
</evidence>
<evidence type="ECO:0000256" key="6">
    <source>
        <dbReference type="ARBA" id="ARBA00023136"/>
    </source>
</evidence>
<feature type="transmembrane region" description="Helical" evidence="8">
    <location>
        <begin position="215"/>
        <end position="232"/>
    </location>
</feature>
<keyword evidence="6 8" id="KW-0472">Membrane</keyword>
<feature type="transmembrane region" description="Helical" evidence="8">
    <location>
        <begin position="776"/>
        <end position="794"/>
    </location>
</feature>
<dbReference type="Pfam" id="PF01699">
    <property type="entry name" value="Na_Ca_ex"/>
    <property type="match status" value="2"/>
</dbReference>
<dbReference type="STRING" id="675824.A0A1E3Q2W0"/>
<dbReference type="EMBL" id="KV454296">
    <property type="protein sequence ID" value="ODQ71991.1"/>
    <property type="molecule type" value="Genomic_DNA"/>
</dbReference>
<dbReference type="GO" id="GO:0016020">
    <property type="term" value="C:membrane"/>
    <property type="evidence" value="ECO:0007669"/>
    <property type="project" value="UniProtKB-SubCell"/>
</dbReference>
<feature type="compositionally biased region" description="Polar residues" evidence="7">
    <location>
        <begin position="534"/>
        <end position="544"/>
    </location>
</feature>
<feature type="transmembrane region" description="Helical" evidence="8">
    <location>
        <begin position="858"/>
        <end position="879"/>
    </location>
</feature>
<protein>
    <recommendedName>
        <fullName evidence="10">Sodium/calcium exchanger membrane region domain-containing protein</fullName>
    </recommendedName>
</protein>
<feature type="domain" description="Sodium/calcium exchanger membrane region" evidence="10">
    <location>
        <begin position="837"/>
        <end position="987"/>
    </location>
</feature>
<feature type="compositionally biased region" description="Polar residues" evidence="7">
    <location>
        <begin position="496"/>
        <end position="505"/>
    </location>
</feature>
<keyword evidence="12" id="KW-1185">Reference proteome</keyword>
<feature type="compositionally biased region" description="Polar residues" evidence="7">
    <location>
        <begin position="553"/>
        <end position="563"/>
    </location>
</feature>
<dbReference type="Proteomes" id="UP000094385">
    <property type="component" value="Unassembled WGS sequence"/>
</dbReference>
<feature type="signal peptide" evidence="9">
    <location>
        <begin position="1"/>
        <end position="30"/>
    </location>
</feature>
<keyword evidence="3" id="KW-0813">Transport</keyword>
<dbReference type="OrthoDB" id="407410at2759"/>
<evidence type="ECO:0000256" key="8">
    <source>
        <dbReference type="SAM" id="Phobius"/>
    </source>
</evidence>